<evidence type="ECO:0000256" key="1">
    <source>
        <dbReference type="ARBA" id="ARBA00001938"/>
    </source>
</evidence>
<dbReference type="PROSITE" id="PS51826">
    <property type="entry name" value="PSBD"/>
    <property type="match status" value="1"/>
</dbReference>
<evidence type="ECO:0000313" key="10">
    <source>
        <dbReference type="Proteomes" id="UP000184251"/>
    </source>
</evidence>
<evidence type="ECO:0000256" key="4">
    <source>
        <dbReference type="ARBA" id="ARBA00022823"/>
    </source>
</evidence>
<dbReference type="Proteomes" id="UP000184251">
    <property type="component" value="Unassembled WGS sequence"/>
</dbReference>
<protein>
    <recommendedName>
        <fullName evidence="6">Dihydrolipoamide acetyltransferase component of pyruvate dehydrogenase complex</fullName>
        <ecNumber evidence="6">2.3.1.-</ecNumber>
    </recommendedName>
</protein>
<dbReference type="SUPFAM" id="SSF47005">
    <property type="entry name" value="Peripheral subunit-binding domain of 2-oxo acid dehydrogenase complex"/>
    <property type="match status" value="1"/>
</dbReference>
<dbReference type="PROSITE" id="PS50968">
    <property type="entry name" value="BIOTINYL_LIPOYL"/>
    <property type="match status" value="1"/>
</dbReference>
<dbReference type="Pfam" id="PF00198">
    <property type="entry name" value="2-oxoacid_dh"/>
    <property type="match status" value="1"/>
</dbReference>
<evidence type="ECO:0000259" key="7">
    <source>
        <dbReference type="PROSITE" id="PS50968"/>
    </source>
</evidence>
<evidence type="ECO:0000256" key="5">
    <source>
        <dbReference type="ARBA" id="ARBA00023315"/>
    </source>
</evidence>
<dbReference type="InterPro" id="IPR004167">
    <property type="entry name" value="PSBD"/>
</dbReference>
<dbReference type="InterPro" id="IPR011053">
    <property type="entry name" value="Single_hybrid_motif"/>
</dbReference>
<dbReference type="InterPro" id="IPR036625">
    <property type="entry name" value="E3-bd_dom_sf"/>
</dbReference>
<dbReference type="Gene3D" id="3.30.559.10">
    <property type="entry name" value="Chloramphenicol acetyltransferase-like domain"/>
    <property type="match status" value="1"/>
</dbReference>
<evidence type="ECO:0000259" key="8">
    <source>
        <dbReference type="PROSITE" id="PS51826"/>
    </source>
</evidence>
<dbReference type="GO" id="GO:0005737">
    <property type="term" value="C:cytoplasm"/>
    <property type="evidence" value="ECO:0007669"/>
    <property type="project" value="TreeGrafter"/>
</dbReference>
<dbReference type="Pfam" id="PF02817">
    <property type="entry name" value="E3_binding"/>
    <property type="match status" value="1"/>
</dbReference>
<dbReference type="CDD" id="cd06849">
    <property type="entry name" value="lipoyl_domain"/>
    <property type="match status" value="1"/>
</dbReference>
<dbReference type="Pfam" id="PF00364">
    <property type="entry name" value="Biotin_lipoyl"/>
    <property type="match status" value="1"/>
</dbReference>
<feature type="domain" description="Lipoyl-binding" evidence="7">
    <location>
        <begin position="2"/>
        <end position="79"/>
    </location>
</feature>
<dbReference type="EC" id="2.3.1.-" evidence="6"/>
<dbReference type="OrthoDB" id="9805770at2"/>
<dbReference type="RefSeq" id="WP_073270934.1">
    <property type="nucleotide sequence ID" value="NZ_FQTU01000011.1"/>
</dbReference>
<evidence type="ECO:0000313" key="9">
    <source>
        <dbReference type="EMBL" id="SHE98976.1"/>
    </source>
</evidence>
<dbReference type="STRING" id="1120975.SAMN02746064_01641"/>
<dbReference type="EMBL" id="FQTU01000011">
    <property type="protein sequence ID" value="SHE98976.1"/>
    <property type="molecule type" value="Genomic_DNA"/>
</dbReference>
<dbReference type="InterPro" id="IPR000089">
    <property type="entry name" value="Biotin_lipoyl"/>
</dbReference>
<dbReference type="PANTHER" id="PTHR43178">
    <property type="entry name" value="DIHYDROLIPOAMIDE ACETYLTRANSFERASE COMPONENT OF PYRUVATE DEHYDROGENASE COMPLEX"/>
    <property type="match status" value="1"/>
</dbReference>
<keyword evidence="4 6" id="KW-0450">Lipoyl</keyword>
<dbReference type="InterPro" id="IPR050743">
    <property type="entry name" value="2-oxoacid_DH_E2_comp"/>
</dbReference>
<accession>A0A1M4Y061</accession>
<keyword evidence="10" id="KW-1185">Reference proteome</keyword>
<evidence type="ECO:0000256" key="3">
    <source>
        <dbReference type="ARBA" id="ARBA00022679"/>
    </source>
</evidence>
<reference evidence="9 10" key="1">
    <citation type="submission" date="2016-11" db="EMBL/GenBank/DDBJ databases">
        <authorList>
            <person name="Jaros S."/>
            <person name="Januszkiewicz K."/>
            <person name="Wedrychowicz H."/>
        </authorList>
    </citation>
    <scope>NUCLEOTIDE SEQUENCE [LARGE SCALE GENOMIC DNA]</scope>
    <source>
        <strain evidence="9 10">DSM 14828</strain>
    </source>
</reference>
<dbReference type="AlphaFoldDB" id="A0A1M4Y061"/>
<dbReference type="FunFam" id="3.30.559.10:FF:000007">
    <property type="entry name" value="Dihydrolipoamide acetyltransferase component of pyruvate dehydrogenase complex"/>
    <property type="match status" value="1"/>
</dbReference>
<evidence type="ECO:0000256" key="6">
    <source>
        <dbReference type="RuleBase" id="RU003423"/>
    </source>
</evidence>
<dbReference type="InterPro" id="IPR001078">
    <property type="entry name" value="2-oxoacid_DH_actylTfrase"/>
</dbReference>
<dbReference type="SUPFAM" id="SSF51230">
    <property type="entry name" value="Single hybrid motif"/>
    <property type="match status" value="1"/>
</dbReference>
<feature type="domain" description="Peripheral subunit-binding (PSBD)" evidence="8">
    <location>
        <begin position="119"/>
        <end position="156"/>
    </location>
</feature>
<dbReference type="Gene3D" id="4.10.320.10">
    <property type="entry name" value="E3-binding domain"/>
    <property type="match status" value="1"/>
</dbReference>
<proteinExistence type="inferred from homology"/>
<keyword evidence="9" id="KW-0670">Pyruvate</keyword>
<gene>
    <name evidence="9" type="ORF">SAMN02746064_01641</name>
</gene>
<dbReference type="SUPFAM" id="SSF52777">
    <property type="entry name" value="CoA-dependent acyltransferases"/>
    <property type="match status" value="1"/>
</dbReference>
<dbReference type="Gene3D" id="2.40.50.100">
    <property type="match status" value="1"/>
</dbReference>
<dbReference type="GO" id="GO:0031405">
    <property type="term" value="F:lipoic acid binding"/>
    <property type="evidence" value="ECO:0007669"/>
    <property type="project" value="TreeGrafter"/>
</dbReference>
<dbReference type="PANTHER" id="PTHR43178:SF5">
    <property type="entry name" value="LIPOAMIDE ACYLTRANSFERASE COMPONENT OF BRANCHED-CHAIN ALPHA-KETO ACID DEHYDROGENASE COMPLEX, MITOCHONDRIAL"/>
    <property type="match status" value="1"/>
</dbReference>
<dbReference type="InterPro" id="IPR023213">
    <property type="entry name" value="CAT-like_dom_sf"/>
</dbReference>
<organism evidence="9 10">
    <name type="scientific">Alkalibacter saccharofermentans DSM 14828</name>
    <dbReference type="NCBI Taxonomy" id="1120975"/>
    <lineage>
        <taxon>Bacteria</taxon>
        <taxon>Bacillati</taxon>
        <taxon>Bacillota</taxon>
        <taxon>Clostridia</taxon>
        <taxon>Eubacteriales</taxon>
        <taxon>Eubacteriaceae</taxon>
        <taxon>Alkalibacter</taxon>
    </lineage>
</organism>
<name>A0A1M4Y061_9FIRM</name>
<keyword evidence="5 6" id="KW-0012">Acyltransferase</keyword>
<comment type="similarity">
    <text evidence="2 6">Belongs to the 2-oxoacid dehydrogenase family.</text>
</comment>
<comment type="cofactor">
    <cofactor evidence="1 6">
        <name>(R)-lipoate</name>
        <dbReference type="ChEBI" id="CHEBI:83088"/>
    </cofactor>
</comment>
<evidence type="ECO:0000256" key="2">
    <source>
        <dbReference type="ARBA" id="ARBA00007317"/>
    </source>
</evidence>
<dbReference type="GO" id="GO:0016407">
    <property type="term" value="F:acetyltransferase activity"/>
    <property type="evidence" value="ECO:0007669"/>
    <property type="project" value="TreeGrafter"/>
</dbReference>
<keyword evidence="3 6" id="KW-0808">Transferase</keyword>
<sequence length="432" mass="47457">MADYILMPKLGLTMTEGTIANWRKKEGDEIAQGEAIFDVETDKLTNEFESTVSGVLRKILVEEGTVDVLKPVAIIGTADEDISSLLGDAPQIAKEKQVDAPVKNIEEKEKPQKSEGRVKASPRAKKLAAEMGIDINMITGTGPQGSVTEKDVEGYSKQEAKENKVSPAAAVIADKLEVDLSGIQKDERIMKEDVIRIKGAQELEKFAAPQDFRKQMSPMRRVIAKRMLQSQQISPVVNYNLRVDATNLNEIRNQFKETGEKVTYTDLLVKILSKVLLEYPLLNASIEGDEIITRNYVNMGVAVALPDGLIVPVVKYSNVKDLKTISKEIKDLASRAKTNQLDQDEIKGGTFTITNVGMYGMESFTPIINQPEVAILGINAIIDTPVAVNKEVRIKPLMNLSLTADHRAVDGAVASAFMARLKEVIEKPGLLL</sequence>